<name>X1C2V0_9ZZZZ</name>
<dbReference type="AlphaFoldDB" id="X1C2V0"/>
<feature type="non-terminal residue" evidence="1">
    <location>
        <position position="1"/>
    </location>
</feature>
<reference evidence="1" key="1">
    <citation type="journal article" date="2014" name="Front. Microbiol.">
        <title>High frequency of phylogenetically diverse reductive dehalogenase-homologous genes in deep subseafloor sedimentary metagenomes.</title>
        <authorList>
            <person name="Kawai M."/>
            <person name="Futagami T."/>
            <person name="Toyoda A."/>
            <person name="Takaki Y."/>
            <person name="Nishi S."/>
            <person name="Hori S."/>
            <person name="Arai W."/>
            <person name="Tsubouchi T."/>
            <person name="Morono Y."/>
            <person name="Uchiyama I."/>
            <person name="Ito T."/>
            <person name="Fujiyama A."/>
            <person name="Inagaki F."/>
            <person name="Takami H."/>
        </authorList>
    </citation>
    <scope>NUCLEOTIDE SEQUENCE</scope>
    <source>
        <strain evidence="1">Expedition CK06-06</strain>
    </source>
</reference>
<sequence>KMGYFDSRDELLDRLDSHYSTAQSKYYSSITSQGNAYTHYVGGEFWDCIYDILLSLMYTNDAIGYLAFQSSGCLREADIIHYLDKFAGGEITYKEICEAWGKDDFEGRVATIAFIDRMRQLLWDEPYQVLWAKKPEEQEF</sequence>
<proteinExistence type="predicted"/>
<gene>
    <name evidence="1" type="ORF">S01H4_33321</name>
</gene>
<evidence type="ECO:0000313" key="1">
    <source>
        <dbReference type="EMBL" id="GAG78716.1"/>
    </source>
</evidence>
<dbReference type="EMBL" id="BART01017522">
    <property type="protein sequence ID" value="GAG78716.1"/>
    <property type="molecule type" value="Genomic_DNA"/>
</dbReference>
<organism evidence="1">
    <name type="scientific">marine sediment metagenome</name>
    <dbReference type="NCBI Taxonomy" id="412755"/>
    <lineage>
        <taxon>unclassified sequences</taxon>
        <taxon>metagenomes</taxon>
        <taxon>ecological metagenomes</taxon>
    </lineage>
</organism>
<comment type="caution">
    <text evidence="1">The sequence shown here is derived from an EMBL/GenBank/DDBJ whole genome shotgun (WGS) entry which is preliminary data.</text>
</comment>
<accession>X1C2V0</accession>
<protein>
    <submittedName>
        <fullName evidence="1">Uncharacterized protein</fullName>
    </submittedName>
</protein>